<gene>
    <name evidence="1" type="ORF">MEUPH1_LOCUS29613</name>
</gene>
<proteinExistence type="predicted"/>
<keyword evidence="2" id="KW-1185">Reference proteome</keyword>
<dbReference type="SUPFAM" id="SSF52949">
    <property type="entry name" value="Macro domain-like"/>
    <property type="match status" value="1"/>
</dbReference>
<protein>
    <submittedName>
        <fullName evidence="1">Uncharacterized protein</fullName>
    </submittedName>
</protein>
<name>A0AAV0Y5L1_9HEMI</name>
<dbReference type="InterPro" id="IPR043472">
    <property type="entry name" value="Macro_dom-like"/>
</dbReference>
<dbReference type="EMBL" id="CARXXK010001450">
    <property type="protein sequence ID" value="CAI6376214.1"/>
    <property type="molecule type" value="Genomic_DNA"/>
</dbReference>
<dbReference type="Gene3D" id="3.40.220.10">
    <property type="entry name" value="Leucine Aminopeptidase, subunit E, domain 1"/>
    <property type="match status" value="1"/>
</dbReference>
<dbReference type="Proteomes" id="UP001160148">
    <property type="component" value="Unassembled WGS sequence"/>
</dbReference>
<dbReference type="InterPro" id="IPR050892">
    <property type="entry name" value="ADP-ribose_metab_enzymes"/>
</dbReference>
<dbReference type="PANTHER" id="PTHR12521:SF0">
    <property type="entry name" value="ADP-RIBOSE GLYCOHYDROLASE OARD1"/>
    <property type="match status" value="1"/>
</dbReference>
<dbReference type="AlphaFoldDB" id="A0AAV0Y5L1"/>
<evidence type="ECO:0000313" key="1">
    <source>
        <dbReference type="EMBL" id="CAI6376214.1"/>
    </source>
</evidence>
<evidence type="ECO:0000313" key="2">
    <source>
        <dbReference type="Proteomes" id="UP001160148"/>
    </source>
</evidence>
<comment type="caution">
    <text evidence="1">The sequence shown here is derived from an EMBL/GenBank/DDBJ whole genome shotgun (WGS) entry which is preliminary data.</text>
</comment>
<accession>A0AAV0Y5L1</accession>
<reference evidence="1 2" key="1">
    <citation type="submission" date="2023-01" db="EMBL/GenBank/DDBJ databases">
        <authorList>
            <person name="Whitehead M."/>
        </authorList>
    </citation>
    <scope>NUCLEOTIDE SEQUENCE [LARGE SCALE GENOMIC DNA]</scope>
</reference>
<organism evidence="1 2">
    <name type="scientific">Macrosiphum euphorbiae</name>
    <name type="common">potato aphid</name>
    <dbReference type="NCBI Taxonomy" id="13131"/>
    <lineage>
        <taxon>Eukaryota</taxon>
        <taxon>Metazoa</taxon>
        <taxon>Ecdysozoa</taxon>
        <taxon>Arthropoda</taxon>
        <taxon>Hexapoda</taxon>
        <taxon>Insecta</taxon>
        <taxon>Pterygota</taxon>
        <taxon>Neoptera</taxon>
        <taxon>Paraneoptera</taxon>
        <taxon>Hemiptera</taxon>
        <taxon>Sternorrhyncha</taxon>
        <taxon>Aphidomorpha</taxon>
        <taxon>Aphidoidea</taxon>
        <taxon>Aphididae</taxon>
        <taxon>Macrosiphini</taxon>
        <taxon>Macrosiphum</taxon>
    </lineage>
</organism>
<dbReference type="GO" id="GO:0140291">
    <property type="term" value="P:peptidyl-glutamate ADP-deribosylation"/>
    <property type="evidence" value="ECO:0007669"/>
    <property type="project" value="TreeGrafter"/>
</dbReference>
<sequence length="186" mass="22133">MHWRLAIEEYEYEIIYKPGLLNTNADALSRIPQIMQIEEEQVVSSKTYNEYMDYIKTNIVQNVNIVEIAGNIFEDEHSHLVHYVSQELTLKEGLALEFRRRFGNLESNQNKKITDLLYFKEGNRYIIYMIFWSEKEKSQITYENVYNCLQNLKTFCLNNQITDLSVSKTGDHIFQLDWATVRIKMI</sequence>
<dbReference type="PANTHER" id="PTHR12521">
    <property type="entry name" value="PROTEIN C6ORF130"/>
    <property type="match status" value="1"/>
</dbReference>